<sequence length="548" mass="62083">MIKKTLLLFAFIATFNYVSACTNFLVGKAATLDGSTLISYNADSYFLFGALYHYPAATYPAGSMLEIHDWDTGKYLGKIKQVESTYSVIGNMNEHQLSIGETTFGGREELVDTTGVIDYGSLIYIALQRARTAREAIKVMTDLVAEYGYYSEGESFSIADPNEVWIMEMIGKGAHNKGAVWVAQRIPDDCVSAHANQARITTFPYDDKNNCMYSEDVIAFAREKGYFKGKNKDFSFSDTYAPLDYVALRACEARVWSFFRKIDPAMDKYLSYIKGETAERMPLWIKPTVKLTAQKIKDYMRDQYEGTELDMTKGLAAGPFKTKLRYSPLTFKVDSVEYVHERPTATQQTGFTFVAQMRSWLPDYIGGILWFGVDDAATSLYVPMYCGITKVPECYRADNGSLLEYSPTSAFWIYNSVANYAYSKYSFMFPDIKKVQAQWETDFNALVPAMDKVAVGMTEADARIFLTNFSNSQAENSTASWKKLGEYLLVKYMDGNIKAEKNGKFVQNDHKIPPTIIRAGYPEEFLRQMVKENPGLRVKTAEEMKNRK</sequence>
<gene>
    <name evidence="3" type="ordered locus">Palpr_1539</name>
</gene>
<dbReference type="eggNOG" id="COG4690">
    <property type="taxonomic scope" value="Bacteria"/>
</dbReference>
<protein>
    <recommendedName>
        <fullName evidence="1">Dipeptidase</fullName>
        <ecNumber evidence="1">3.4.-.-</ecNumber>
    </recommendedName>
</protein>
<dbReference type="InterPro" id="IPR005322">
    <property type="entry name" value="Peptidase_C69"/>
</dbReference>
<keyword evidence="4" id="KW-1185">Reference proteome</keyword>
<name>E4T4P1_PALPW</name>
<dbReference type="EMBL" id="CP002345">
    <property type="protein sequence ID" value="ADQ79685.1"/>
    <property type="molecule type" value="Genomic_DNA"/>
</dbReference>
<dbReference type="Pfam" id="PF03577">
    <property type="entry name" value="Peptidase_C69"/>
    <property type="match status" value="2"/>
</dbReference>
<evidence type="ECO:0000256" key="1">
    <source>
        <dbReference type="RuleBase" id="RU364089"/>
    </source>
</evidence>
<reference evidence="3 4" key="2">
    <citation type="journal article" date="2011" name="Stand. Genomic Sci.">
        <title>Complete genome sequence of Paludibacter propionicigenes type strain (WB4).</title>
        <authorList>
            <person name="Gronow S."/>
            <person name="Munk C."/>
            <person name="Lapidus A."/>
            <person name="Nolan M."/>
            <person name="Lucas S."/>
            <person name="Hammon N."/>
            <person name="Deshpande S."/>
            <person name="Cheng J.F."/>
            <person name="Tapia R."/>
            <person name="Han C."/>
            <person name="Goodwin L."/>
            <person name="Pitluck S."/>
            <person name="Liolios K."/>
            <person name="Ivanova N."/>
            <person name="Mavromatis K."/>
            <person name="Mikhailova N."/>
            <person name="Pati A."/>
            <person name="Chen A."/>
            <person name="Palaniappan K."/>
            <person name="Land M."/>
            <person name="Hauser L."/>
            <person name="Chang Y.J."/>
            <person name="Jeffries C.D."/>
            <person name="Brambilla E."/>
            <person name="Rohde M."/>
            <person name="Goker M."/>
            <person name="Detter J.C."/>
            <person name="Woyke T."/>
            <person name="Bristow J."/>
            <person name="Eisen J.A."/>
            <person name="Markowitz V."/>
            <person name="Hugenholtz P."/>
            <person name="Kyrpides N.C."/>
            <person name="Klenk H.P."/>
        </authorList>
    </citation>
    <scope>NUCLEOTIDE SEQUENCE [LARGE SCALE GENOMIC DNA]</scope>
    <source>
        <strain evidence="4">DSM 17365 / JCM 13257 / WB4</strain>
    </source>
</reference>
<dbReference type="OrthoDB" id="1109933at2"/>
<comment type="similarity">
    <text evidence="1">Belongs to the peptidase C69 family.</text>
</comment>
<dbReference type="EC" id="3.4.-.-" evidence="1"/>
<dbReference type="GO" id="GO:0016805">
    <property type="term" value="F:dipeptidase activity"/>
    <property type="evidence" value="ECO:0007669"/>
    <property type="project" value="UniProtKB-KW"/>
</dbReference>
<accession>E4T4P1</accession>
<dbReference type="RefSeq" id="WP_013445054.1">
    <property type="nucleotide sequence ID" value="NC_014734.1"/>
</dbReference>
<reference key="1">
    <citation type="submission" date="2010-11" db="EMBL/GenBank/DDBJ databases">
        <title>The complete genome of Paludibacter propionicigenes DSM 17365.</title>
        <authorList>
            <consortium name="US DOE Joint Genome Institute (JGI-PGF)"/>
            <person name="Lucas S."/>
            <person name="Copeland A."/>
            <person name="Lapidus A."/>
            <person name="Bruce D."/>
            <person name="Goodwin L."/>
            <person name="Pitluck S."/>
            <person name="Kyrpides N."/>
            <person name="Mavromatis K."/>
            <person name="Ivanova N."/>
            <person name="Munk A.C."/>
            <person name="Brettin T."/>
            <person name="Detter J.C."/>
            <person name="Han C."/>
            <person name="Tapia R."/>
            <person name="Land M."/>
            <person name="Hauser L."/>
            <person name="Markowitz V."/>
            <person name="Cheng J.-F."/>
            <person name="Hugenholtz P."/>
            <person name="Woyke T."/>
            <person name="Wu D."/>
            <person name="Gronow S."/>
            <person name="Wellnitz S."/>
            <person name="Brambilla E."/>
            <person name="Klenk H.-P."/>
            <person name="Eisen J.A."/>
        </authorList>
    </citation>
    <scope>NUCLEOTIDE SEQUENCE</scope>
    <source>
        <strain>WB4</strain>
    </source>
</reference>
<dbReference type="Proteomes" id="UP000008718">
    <property type="component" value="Chromosome"/>
</dbReference>
<dbReference type="GO" id="GO:0006508">
    <property type="term" value="P:proteolysis"/>
    <property type="evidence" value="ECO:0007669"/>
    <property type="project" value="UniProtKB-KW"/>
</dbReference>
<dbReference type="STRING" id="694427.Palpr_1539"/>
<evidence type="ECO:0000256" key="2">
    <source>
        <dbReference type="SAM" id="SignalP"/>
    </source>
</evidence>
<evidence type="ECO:0000313" key="3">
    <source>
        <dbReference type="EMBL" id="ADQ79685.1"/>
    </source>
</evidence>
<organism evidence="3 4">
    <name type="scientific">Paludibacter propionicigenes (strain DSM 17365 / JCM 13257 / WB4)</name>
    <dbReference type="NCBI Taxonomy" id="694427"/>
    <lineage>
        <taxon>Bacteria</taxon>
        <taxon>Pseudomonadati</taxon>
        <taxon>Bacteroidota</taxon>
        <taxon>Bacteroidia</taxon>
        <taxon>Bacteroidales</taxon>
        <taxon>Paludibacteraceae</taxon>
        <taxon>Paludibacter</taxon>
    </lineage>
</organism>
<keyword evidence="1" id="KW-0645">Protease</keyword>
<proteinExistence type="inferred from homology"/>
<dbReference type="HOGENOM" id="CLU_014823_3_1_10"/>
<keyword evidence="2" id="KW-0732">Signal</keyword>
<feature type="chain" id="PRO_5003189035" description="Dipeptidase" evidence="2">
    <location>
        <begin position="21"/>
        <end position="548"/>
    </location>
</feature>
<feature type="signal peptide" evidence="2">
    <location>
        <begin position="1"/>
        <end position="20"/>
    </location>
</feature>
<dbReference type="Gene3D" id="3.60.60.10">
    <property type="entry name" value="Penicillin V Acylase, Chain A"/>
    <property type="match status" value="1"/>
</dbReference>
<dbReference type="PANTHER" id="PTHR12994">
    <property type="entry name" value="SECERNIN"/>
    <property type="match status" value="1"/>
</dbReference>
<evidence type="ECO:0000313" key="4">
    <source>
        <dbReference type="Proteomes" id="UP000008718"/>
    </source>
</evidence>
<dbReference type="AlphaFoldDB" id="E4T4P1"/>
<keyword evidence="1" id="KW-0224">Dipeptidase</keyword>
<dbReference type="KEGG" id="ppn:Palpr_1539"/>
<dbReference type="GO" id="GO:0070004">
    <property type="term" value="F:cysteine-type exopeptidase activity"/>
    <property type="evidence" value="ECO:0007669"/>
    <property type="project" value="InterPro"/>
</dbReference>
<comment type="catalytic activity">
    <reaction evidence="1">
        <text>an L-aminoacyl-L-amino acid + H2O = 2 an L-alpha-amino acid</text>
        <dbReference type="Rhea" id="RHEA:48940"/>
        <dbReference type="ChEBI" id="CHEBI:15377"/>
        <dbReference type="ChEBI" id="CHEBI:59869"/>
        <dbReference type="ChEBI" id="CHEBI:77460"/>
    </reaction>
</comment>
<dbReference type="PANTHER" id="PTHR12994:SF17">
    <property type="entry name" value="LD30995P"/>
    <property type="match status" value="1"/>
</dbReference>
<keyword evidence="1" id="KW-0378">Hydrolase</keyword>